<evidence type="ECO:0000313" key="3">
    <source>
        <dbReference type="EMBL" id="AJD92035.1"/>
    </source>
</evidence>
<feature type="domain" description="Phage capsid-like C-terminal" evidence="2">
    <location>
        <begin position="131"/>
        <end position="406"/>
    </location>
</feature>
<evidence type="ECO:0000256" key="1">
    <source>
        <dbReference type="ARBA" id="ARBA00004328"/>
    </source>
</evidence>
<evidence type="ECO:0000259" key="2">
    <source>
        <dbReference type="Pfam" id="PF05065"/>
    </source>
</evidence>
<comment type="subcellular location">
    <subcellularLocation>
        <location evidence="1">Virion</location>
    </subcellularLocation>
</comment>
<dbReference type="InterPro" id="IPR024455">
    <property type="entry name" value="Phage_capsid"/>
</dbReference>
<proteinExistence type="predicted"/>
<evidence type="ECO:0000313" key="4">
    <source>
        <dbReference type="Proteomes" id="UP000031449"/>
    </source>
</evidence>
<dbReference type="EMBL" id="CP009416">
    <property type="protein sequence ID" value="AJD92035.1"/>
    <property type="molecule type" value="Genomic_DNA"/>
</dbReference>
<reference evidence="3 4" key="1">
    <citation type="submission" date="2014-08" db="EMBL/GenBank/DDBJ databases">
        <title>Complete genome of a marine bacteria Jeotgalibacillus malaysiensis.</title>
        <authorList>
            <person name="Yaakop A.S."/>
            <person name="Chan K.-G."/>
            <person name="Goh K.M."/>
        </authorList>
    </citation>
    <scope>NUCLEOTIDE SEQUENCE [LARGE SCALE GENOMIC DNA]</scope>
    <source>
        <strain evidence="3 4">D5</strain>
    </source>
</reference>
<organism evidence="3 4">
    <name type="scientific">Jeotgalibacillus malaysiensis</name>
    <dbReference type="NCBI Taxonomy" id="1508404"/>
    <lineage>
        <taxon>Bacteria</taxon>
        <taxon>Bacillati</taxon>
        <taxon>Bacillota</taxon>
        <taxon>Bacilli</taxon>
        <taxon>Bacillales</taxon>
        <taxon>Caryophanaceae</taxon>
        <taxon>Jeotgalibacillus</taxon>
    </lineage>
</organism>
<dbReference type="HOGENOM" id="CLU_670468_0_0_9"/>
<accession>A0A0B5AP37</accession>
<dbReference type="Pfam" id="PF05065">
    <property type="entry name" value="Phage_capsid"/>
    <property type="match status" value="1"/>
</dbReference>
<dbReference type="SUPFAM" id="SSF56563">
    <property type="entry name" value="Major capsid protein gp5"/>
    <property type="match status" value="1"/>
</dbReference>
<dbReference type="KEGG" id="jeo:JMA_27180"/>
<dbReference type="InterPro" id="IPR054612">
    <property type="entry name" value="Phage_capsid-like_C"/>
</dbReference>
<protein>
    <recommendedName>
        <fullName evidence="2">Phage capsid-like C-terminal domain-containing protein</fullName>
    </recommendedName>
</protein>
<name>A0A0B5AP37_9BACL</name>
<gene>
    <name evidence="3" type="ORF">JMA_27180</name>
</gene>
<sequence>MNRKQYEEKRNALLKENDALIEEGKFDEHEAKLQEVEELDNKWEKVKTAQANSAALKERGVTDIENKSQSPEGASVVEELNAKVKKNHAEVYESAFAKHMMNRKVEGEELEVFNRVNGMSNAYTHDTGNTAVLIPETVVAGIWARAEEMYPFFADVRKYAINGTMKIAKHTSIDAGDASWYAEGTPTEEEQNTFGELILGGHELAKNVKVSWKLEAMAVEQFIPYIQSELGERFGVALGTAVLQGSDTNEPNGVETELLAEAGTPQVVTYDSDNATTPVPLSYAKLTEAIGKIHSSYLSGAAIYASNGTIWSELANLMDEQGRPLFIPDVTSGGVGRMFGMVVKPDAGVSAGSVLIGNANRGYVFNTNEAMRMASQTDVANRTTIYAAYGVYDGDVLDTKAFALIQNLPNA</sequence>
<dbReference type="Proteomes" id="UP000031449">
    <property type="component" value="Chromosome"/>
</dbReference>
<dbReference type="BioCyc" id="JESP1508404:G14D9-11998-MONOMER"/>
<keyword evidence="4" id="KW-1185">Reference proteome</keyword>
<dbReference type="AlphaFoldDB" id="A0A0B5AP37"/>
<dbReference type="NCBIfam" id="TIGR01554">
    <property type="entry name" value="major_cap_HK97"/>
    <property type="match status" value="1"/>
</dbReference>
<dbReference type="OrthoDB" id="9786516at2"/>
<dbReference type="STRING" id="1508404.JMA_27180"/>